<proteinExistence type="inferred from homology"/>
<dbReference type="AlphaFoldDB" id="A0A212ADP3"/>
<dbReference type="InterPro" id="IPR029058">
    <property type="entry name" value="AB_hydrolase_fold"/>
</dbReference>
<dbReference type="Proteomes" id="UP000196878">
    <property type="component" value="Unassembled WGS sequence"/>
</dbReference>
<feature type="domain" description="Alpha/beta hydrolase fold-3" evidence="4">
    <location>
        <begin position="81"/>
        <end position="273"/>
    </location>
</feature>
<dbReference type="PANTHER" id="PTHR48081:SF8">
    <property type="entry name" value="ALPHA_BETA HYDROLASE FOLD-3 DOMAIN-CONTAINING PROTEIN-RELATED"/>
    <property type="match status" value="1"/>
</dbReference>
<dbReference type="PROSITE" id="PS01174">
    <property type="entry name" value="LIPASE_GDXG_SER"/>
    <property type="match status" value="1"/>
</dbReference>
<name>A0A212ADP3_9RHOB</name>
<evidence type="ECO:0000259" key="4">
    <source>
        <dbReference type="Pfam" id="PF07859"/>
    </source>
</evidence>
<dbReference type="InterPro" id="IPR002168">
    <property type="entry name" value="Lipase_GDXG_HIS_AS"/>
</dbReference>
<organism evidence="5 6">
    <name type="scientific">Haematobacter genomosp. 1</name>
    <dbReference type="NCBI Taxonomy" id="366618"/>
    <lineage>
        <taxon>Bacteria</taxon>
        <taxon>Pseudomonadati</taxon>
        <taxon>Pseudomonadota</taxon>
        <taxon>Alphaproteobacteria</taxon>
        <taxon>Rhodobacterales</taxon>
        <taxon>Paracoccaceae</taxon>
        <taxon>Haematobacter</taxon>
    </lineage>
</organism>
<gene>
    <name evidence="5" type="ORF">CDV49_05535</name>
</gene>
<dbReference type="EMBL" id="NIPW01000008">
    <property type="protein sequence ID" value="OWJ79347.1"/>
    <property type="molecule type" value="Genomic_DNA"/>
</dbReference>
<dbReference type="PANTHER" id="PTHR48081">
    <property type="entry name" value="AB HYDROLASE SUPERFAMILY PROTEIN C4A8.06C"/>
    <property type="match status" value="1"/>
</dbReference>
<comment type="similarity">
    <text evidence="1">Belongs to the 'GDXG' lipolytic enzyme family.</text>
</comment>
<dbReference type="GO" id="GO:0016787">
    <property type="term" value="F:hydrolase activity"/>
    <property type="evidence" value="ECO:0007669"/>
    <property type="project" value="UniProtKB-KW"/>
</dbReference>
<protein>
    <submittedName>
        <fullName evidence="5">Lipase</fullName>
    </submittedName>
</protein>
<dbReference type="InterPro" id="IPR033140">
    <property type="entry name" value="Lipase_GDXG_put_SER_AS"/>
</dbReference>
<evidence type="ECO:0000256" key="2">
    <source>
        <dbReference type="ARBA" id="ARBA00022801"/>
    </source>
</evidence>
<dbReference type="SUPFAM" id="SSF53474">
    <property type="entry name" value="alpha/beta-Hydrolases"/>
    <property type="match status" value="1"/>
</dbReference>
<dbReference type="InterPro" id="IPR050300">
    <property type="entry name" value="GDXG_lipolytic_enzyme"/>
</dbReference>
<evidence type="ECO:0000313" key="5">
    <source>
        <dbReference type="EMBL" id="OWJ79347.1"/>
    </source>
</evidence>
<accession>A0A212ADP3</accession>
<evidence type="ECO:0000256" key="1">
    <source>
        <dbReference type="ARBA" id="ARBA00010515"/>
    </source>
</evidence>
<dbReference type="PROSITE" id="PS01173">
    <property type="entry name" value="LIPASE_GDXG_HIS"/>
    <property type="match status" value="1"/>
</dbReference>
<dbReference type="InterPro" id="IPR013094">
    <property type="entry name" value="AB_hydrolase_3"/>
</dbReference>
<dbReference type="Gene3D" id="3.40.50.1820">
    <property type="entry name" value="alpha/beta hydrolase"/>
    <property type="match status" value="1"/>
</dbReference>
<keyword evidence="6" id="KW-1185">Reference proteome</keyword>
<keyword evidence="2" id="KW-0378">Hydrolase</keyword>
<evidence type="ECO:0000256" key="3">
    <source>
        <dbReference type="PROSITE-ProRule" id="PRU10038"/>
    </source>
</evidence>
<feature type="active site" evidence="3">
    <location>
        <position position="159"/>
    </location>
</feature>
<reference evidence="5 6" key="1">
    <citation type="submission" date="2016-12" db="EMBL/GenBank/DDBJ databases">
        <title>Comparison of Traditional DNA-DNA Hybridization with In Silico Genomic Analysis.</title>
        <authorList>
            <person name="Nicholson A.C."/>
            <person name="Humrighouse B.W."/>
            <person name="Graziano J."/>
            <person name="Lasker B."/>
            <person name="Whitney A.M."/>
            <person name="Mcquiston J.R."/>
        </authorList>
    </citation>
    <scope>NUCLEOTIDE SEQUENCE [LARGE SCALE GENOMIC DNA]</scope>
    <source>
        <strain evidence="5 6">H2240</strain>
    </source>
</reference>
<evidence type="ECO:0000313" key="6">
    <source>
        <dbReference type="Proteomes" id="UP000196878"/>
    </source>
</evidence>
<comment type="caution">
    <text evidence="5">The sequence shown here is derived from an EMBL/GenBank/DDBJ whole genome shotgun (WGS) entry which is preliminary data.</text>
</comment>
<dbReference type="Pfam" id="PF07859">
    <property type="entry name" value="Abhydrolase_3"/>
    <property type="match status" value="1"/>
</dbReference>
<sequence length="298" mass="31455">MSMLDPIIADMDRRRVAEGYPEPFSAATGGEARAHGWAIRNAFYPSPDIPVAGSEPRLVPGPGGAIPVRVIRPLEPSGATVLYLHGGGWIIGDLESHHAHACRLADVSGAVVVNVDYRLAPEHPFPAAPLDAIAALEWVAAHIGELGGDPARLAVAGDSAGGNLAAVAALHARDAGLPLRAQLLCYPLTDFRRRTGKPTPVEPKYLGPDYVKTAADWRASPITADLRGVAPVILGTGRHDYLHADNLAFAAALCTAGVPLDLRIYDSLNHGFASFTGVVPAALNATVELYERLSLQMR</sequence>
<dbReference type="OrthoDB" id="9806180at2"/>